<dbReference type="AlphaFoldDB" id="A0A2V3WDU8"/>
<dbReference type="Proteomes" id="UP000247922">
    <property type="component" value="Unassembled WGS sequence"/>
</dbReference>
<keyword evidence="1" id="KW-0812">Transmembrane</keyword>
<gene>
    <name evidence="3" type="ORF">DES38_101169</name>
</gene>
<dbReference type="GO" id="GO:0052621">
    <property type="term" value="F:diguanylate cyclase activity"/>
    <property type="evidence" value="ECO:0007669"/>
    <property type="project" value="TreeGrafter"/>
</dbReference>
<keyword evidence="1" id="KW-0472">Membrane</keyword>
<dbReference type="InterPro" id="IPR029787">
    <property type="entry name" value="Nucleotide_cyclase"/>
</dbReference>
<dbReference type="PROSITE" id="PS50887">
    <property type="entry name" value="GGDEF"/>
    <property type="match status" value="1"/>
</dbReference>
<keyword evidence="4" id="KW-1185">Reference proteome</keyword>
<dbReference type="RefSeq" id="WP_170114292.1">
    <property type="nucleotide sequence ID" value="NZ_QJJR01000001.1"/>
</dbReference>
<dbReference type="Pfam" id="PF00990">
    <property type="entry name" value="GGDEF"/>
    <property type="match status" value="1"/>
</dbReference>
<dbReference type="PANTHER" id="PTHR45138">
    <property type="entry name" value="REGULATORY COMPONENTS OF SENSORY TRANSDUCTION SYSTEM"/>
    <property type="match status" value="1"/>
</dbReference>
<keyword evidence="1" id="KW-1133">Transmembrane helix</keyword>
<dbReference type="NCBIfam" id="TIGR00254">
    <property type="entry name" value="GGDEF"/>
    <property type="match status" value="1"/>
</dbReference>
<dbReference type="SUPFAM" id="SSF103190">
    <property type="entry name" value="Sensory domain-like"/>
    <property type="match status" value="1"/>
</dbReference>
<sequence length="507" mass="59207">MYRRNRFILIMGFTIIVIWFLSLWAVQTEYEKNHHQFLVERSNLLERSTASVISSYERFSNFIFESAVNTEEVTTLMQQATKASEEEQAKIRMEMYTIFEDMYEVASDYDFRQLHFHLPNGDSFLRMHAPDKFGDNLFDLRETVRMTNTEKRYTRGFEEGRIFNGYRFVYPLFSLGEHVGSVEVSISLESIISILGEMFPSVRSSFIIEKEVMESTVFETERSRYEPSLLAEGYVVDEAVAELISEEEASYYKDNQLLDLVRSSIEDPILSKESFVKLIHYNKRDYVIFYSETENFKGDPVGYFTYILPTTELRTIAATRNISVFTITAIFLLAAAFVYIFHQRQKAMRELARKDPLTNLYNRRYFYQRVVKLMKMHKQKQHYFAILDIDFFKQVNDQFGHGTGDEVLQAIARIMCETLTNDEIFARHGGEEFIVMLPHTHRSAAMIYCDTLRRAIEDYSFSGVGHITVSIGVTEYQQAESLKAVIDRADKALYEAKASGRNKVIYK</sequence>
<evidence type="ECO:0000313" key="4">
    <source>
        <dbReference type="Proteomes" id="UP000247922"/>
    </source>
</evidence>
<feature type="transmembrane region" description="Helical" evidence="1">
    <location>
        <begin position="322"/>
        <end position="341"/>
    </location>
</feature>
<dbReference type="EMBL" id="QJJR01000001">
    <property type="protein sequence ID" value="PXW93086.1"/>
    <property type="molecule type" value="Genomic_DNA"/>
</dbReference>
<dbReference type="InterPro" id="IPR029151">
    <property type="entry name" value="Sensor-like_sf"/>
</dbReference>
<dbReference type="PANTHER" id="PTHR45138:SF9">
    <property type="entry name" value="DIGUANYLATE CYCLASE DGCM-RELATED"/>
    <property type="match status" value="1"/>
</dbReference>
<dbReference type="FunFam" id="3.30.70.270:FF:000001">
    <property type="entry name" value="Diguanylate cyclase domain protein"/>
    <property type="match status" value="1"/>
</dbReference>
<dbReference type="SMART" id="SM00267">
    <property type="entry name" value="GGDEF"/>
    <property type="match status" value="1"/>
</dbReference>
<evidence type="ECO:0000256" key="1">
    <source>
        <dbReference type="SAM" id="Phobius"/>
    </source>
</evidence>
<evidence type="ECO:0000259" key="2">
    <source>
        <dbReference type="PROSITE" id="PS50887"/>
    </source>
</evidence>
<dbReference type="Pfam" id="PF14827">
    <property type="entry name" value="dCache_3"/>
    <property type="match status" value="1"/>
</dbReference>
<feature type="transmembrane region" description="Helical" evidence="1">
    <location>
        <begin position="7"/>
        <end position="26"/>
    </location>
</feature>
<dbReference type="SUPFAM" id="SSF55073">
    <property type="entry name" value="Nucleotide cyclase"/>
    <property type="match status" value="1"/>
</dbReference>
<name>A0A2V3WDU8_9BACI</name>
<dbReference type="CDD" id="cd01949">
    <property type="entry name" value="GGDEF"/>
    <property type="match status" value="1"/>
</dbReference>
<proteinExistence type="predicted"/>
<dbReference type="InterPro" id="IPR043128">
    <property type="entry name" value="Rev_trsase/Diguanyl_cyclase"/>
</dbReference>
<reference evidence="3 4" key="1">
    <citation type="submission" date="2018-05" db="EMBL/GenBank/DDBJ databases">
        <title>Genomic Encyclopedia of Type Strains, Phase IV (KMG-IV): sequencing the most valuable type-strain genomes for metagenomic binning, comparative biology and taxonomic classification.</title>
        <authorList>
            <person name="Goeker M."/>
        </authorList>
    </citation>
    <scope>NUCLEOTIDE SEQUENCE [LARGE SCALE GENOMIC DNA]</scope>
    <source>
        <strain evidence="3 4">DSM 22440</strain>
    </source>
</reference>
<evidence type="ECO:0000313" key="3">
    <source>
        <dbReference type="EMBL" id="PXW93086.1"/>
    </source>
</evidence>
<accession>A0A2V3WDU8</accession>
<organism evidence="3 4">
    <name type="scientific">Streptohalobacillus salinus</name>
    <dbReference type="NCBI Taxonomy" id="621096"/>
    <lineage>
        <taxon>Bacteria</taxon>
        <taxon>Bacillati</taxon>
        <taxon>Bacillota</taxon>
        <taxon>Bacilli</taxon>
        <taxon>Bacillales</taxon>
        <taxon>Bacillaceae</taxon>
        <taxon>Streptohalobacillus</taxon>
    </lineage>
</organism>
<comment type="caution">
    <text evidence="3">The sequence shown here is derived from an EMBL/GenBank/DDBJ whole genome shotgun (WGS) entry which is preliminary data.</text>
</comment>
<dbReference type="InterPro" id="IPR000160">
    <property type="entry name" value="GGDEF_dom"/>
</dbReference>
<feature type="domain" description="GGDEF" evidence="2">
    <location>
        <begin position="380"/>
        <end position="507"/>
    </location>
</feature>
<dbReference type="Gene3D" id="3.30.70.270">
    <property type="match status" value="1"/>
</dbReference>
<dbReference type="InterPro" id="IPR029150">
    <property type="entry name" value="dCache_3"/>
</dbReference>
<protein>
    <submittedName>
        <fullName evidence="3">Diguanylate cyclase (GGDEF)-like protein</fullName>
    </submittedName>
</protein>
<dbReference type="InterPro" id="IPR050469">
    <property type="entry name" value="Diguanylate_Cyclase"/>
</dbReference>